<comment type="caution">
    <text evidence="2">The sequence shown here is derived from an EMBL/GenBank/DDBJ whole genome shotgun (WGS) entry which is preliminary data.</text>
</comment>
<evidence type="ECO:0000313" key="2">
    <source>
        <dbReference type="EMBL" id="KKQ75094.1"/>
    </source>
</evidence>
<feature type="compositionally biased region" description="Basic residues" evidence="1">
    <location>
        <begin position="126"/>
        <end position="143"/>
    </location>
</feature>
<organism evidence="2 3">
    <name type="scientific">Candidatus Woesebacteria bacterium GW2011_GWB1_38_5</name>
    <dbReference type="NCBI Taxonomy" id="1618568"/>
    <lineage>
        <taxon>Bacteria</taxon>
        <taxon>Candidatus Woeseibacteriota</taxon>
    </lineage>
</organism>
<evidence type="ECO:0000256" key="1">
    <source>
        <dbReference type="SAM" id="MobiDB-lite"/>
    </source>
</evidence>
<evidence type="ECO:0000313" key="3">
    <source>
        <dbReference type="Proteomes" id="UP000034738"/>
    </source>
</evidence>
<dbReference type="AlphaFoldDB" id="A0A0G0MN79"/>
<name>A0A0G0MN79_9BACT</name>
<dbReference type="EMBL" id="LBUY01000010">
    <property type="protein sequence ID" value="KKQ75094.1"/>
    <property type="molecule type" value="Genomic_DNA"/>
</dbReference>
<accession>A0A0G0MN79</accession>
<protein>
    <submittedName>
        <fullName evidence="2">Uncharacterized protein</fullName>
    </submittedName>
</protein>
<proteinExistence type="predicted"/>
<feature type="region of interest" description="Disordered" evidence="1">
    <location>
        <begin position="1"/>
        <end position="143"/>
    </location>
</feature>
<feature type="compositionally biased region" description="Basic and acidic residues" evidence="1">
    <location>
        <begin position="1"/>
        <end position="10"/>
    </location>
</feature>
<gene>
    <name evidence="2" type="ORF">US95_C0010G0026</name>
</gene>
<reference evidence="2 3" key="1">
    <citation type="journal article" date="2015" name="Nature">
        <title>rRNA introns, odd ribosomes, and small enigmatic genomes across a large radiation of phyla.</title>
        <authorList>
            <person name="Brown C.T."/>
            <person name="Hug L.A."/>
            <person name="Thomas B.C."/>
            <person name="Sharon I."/>
            <person name="Castelle C.J."/>
            <person name="Singh A."/>
            <person name="Wilkins M.J."/>
            <person name="Williams K.H."/>
            <person name="Banfield J.F."/>
        </authorList>
    </citation>
    <scope>NUCLEOTIDE SEQUENCE [LARGE SCALE GENOMIC DNA]</scope>
</reference>
<dbReference type="Proteomes" id="UP000034738">
    <property type="component" value="Unassembled WGS sequence"/>
</dbReference>
<sequence length="143" mass="15532">MLRRKGDATRPRVVIPVQGKQSLGTGETGPQVAQGGRGYKGHWEPFAGRVVRPSKTLGSGKERDHGIFPPGSHRVSTGPHAGRKDPGPDGGRTIRPRRGLSSRSDGRTPGFRIPGQSRAQSGQPRGRIHRPWHSRHARARPGR</sequence>